<reference evidence="1" key="1">
    <citation type="submission" date="2014-09" db="EMBL/GenBank/DDBJ databases">
        <authorList>
            <person name="Magalhaes I.L.F."/>
            <person name="Oliveira U."/>
            <person name="Santos F.R."/>
            <person name="Vidigal T.H.D.A."/>
            <person name="Brescovit A.D."/>
            <person name="Santos A.J."/>
        </authorList>
    </citation>
    <scope>NUCLEOTIDE SEQUENCE</scope>
    <source>
        <tissue evidence="1">Shoot tissue taken approximately 20 cm above the soil surface</tissue>
    </source>
</reference>
<name>A0A0A9ETG7_ARUDO</name>
<sequence length="23" mass="2716">MLLARLNIWCFAQHLLGKFQVTI</sequence>
<organism evidence="1">
    <name type="scientific">Arundo donax</name>
    <name type="common">Giant reed</name>
    <name type="synonym">Donax arundinaceus</name>
    <dbReference type="NCBI Taxonomy" id="35708"/>
    <lineage>
        <taxon>Eukaryota</taxon>
        <taxon>Viridiplantae</taxon>
        <taxon>Streptophyta</taxon>
        <taxon>Embryophyta</taxon>
        <taxon>Tracheophyta</taxon>
        <taxon>Spermatophyta</taxon>
        <taxon>Magnoliopsida</taxon>
        <taxon>Liliopsida</taxon>
        <taxon>Poales</taxon>
        <taxon>Poaceae</taxon>
        <taxon>PACMAD clade</taxon>
        <taxon>Arundinoideae</taxon>
        <taxon>Arundineae</taxon>
        <taxon>Arundo</taxon>
    </lineage>
</organism>
<protein>
    <submittedName>
        <fullName evidence="1">Uncharacterized protein</fullName>
    </submittedName>
</protein>
<proteinExistence type="predicted"/>
<reference evidence="1" key="2">
    <citation type="journal article" date="2015" name="Data Brief">
        <title>Shoot transcriptome of the giant reed, Arundo donax.</title>
        <authorList>
            <person name="Barrero R.A."/>
            <person name="Guerrero F.D."/>
            <person name="Moolhuijzen P."/>
            <person name="Goolsby J.A."/>
            <person name="Tidwell J."/>
            <person name="Bellgard S.E."/>
            <person name="Bellgard M.I."/>
        </authorList>
    </citation>
    <scope>NUCLEOTIDE SEQUENCE</scope>
    <source>
        <tissue evidence="1">Shoot tissue taken approximately 20 cm above the soil surface</tissue>
    </source>
</reference>
<dbReference type="AlphaFoldDB" id="A0A0A9ETG7"/>
<dbReference type="EMBL" id="GBRH01196755">
    <property type="protein sequence ID" value="JAE01141.1"/>
    <property type="molecule type" value="Transcribed_RNA"/>
</dbReference>
<evidence type="ECO:0000313" key="1">
    <source>
        <dbReference type="EMBL" id="JAE01141.1"/>
    </source>
</evidence>
<accession>A0A0A9ETG7</accession>